<keyword evidence="1" id="KW-0808">Transferase</keyword>
<name>A0ACB7WT30_DIOAL</name>
<proteinExistence type="predicted"/>
<accession>A0ACB7WT30</accession>
<organism evidence="1 2">
    <name type="scientific">Dioscorea alata</name>
    <name type="common">Purple yam</name>
    <dbReference type="NCBI Taxonomy" id="55571"/>
    <lineage>
        <taxon>Eukaryota</taxon>
        <taxon>Viridiplantae</taxon>
        <taxon>Streptophyta</taxon>
        <taxon>Embryophyta</taxon>
        <taxon>Tracheophyta</taxon>
        <taxon>Spermatophyta</taxon>
        <taxon>Magnoliopsida</taxon>
        <taxon>Liliopsida</taxon>
        <taxon>Dioscoreales</taxon>
        <taxon>Dioscoreaceae</taxon>
        <taxon>Dioscorea</taxon>
    </lineage>
</organism>
<sequence>MASSSSSFKTLSSYPEPSEKNKKMTYRGVRHRPWGKFAAEIRDSTRNGVRVWLGTFESAEEAAMAYDQAAFSMRGARAMLNFPVEKVVESLKSLGCGEEEDDHGNCSPAMALKRKHSMRRRRRRSERLVLEDLGSQYLEELLSASLMDSC</sequence>
<dbReference type="Proteomes" id="UP000827976">
    <property type="component" value="Chromosome 1"/>
</dbReference>
<protein>
    <submittedName>
        <fullName evidence="1">Enolpyruvate transferase domain-containing protein</fullName>
    </submittedName>
</protein>
<gene>
    <name evidence="1" type="ORF">IHE45_01G033300</name>
</gene>
<evidence type="ECO:0000313" key="1">
    <source>
        <dbReference type="EMBL" id="KAH7691949.1"/>
    </source>
</evidence>
<dbReference type="EMBL" id="CM037011">
    <property type="protein sequence ID" value="KAH7691949.1"/>
    <property type="molecule type" value="Genomic_DNA"/>
</dbReference>
<comment type="caution">
    <text evidence="1">The sequence shown here is derived from an EMBL/GenBank/DDBJ whole genome shotgun (WGS) entry which is preliminary data.</text>
</comment>
<evidence type="ECO:0000313" key="2">
    <source>
        <dbReference type="Proteomes" id="UP000827976"/>
    </source>
</evidence>
<keyword evidence="2" id="KW-1185">Reference proteome</keyword>
<reference evidence="2" key="1">
    <citation type="journal article" date="2022" name="Nat. Commun.">
        <title>Chromosome evolution and the genetic basis of agronomically important traits in greater yam.</title>
        <authorList>
            <person name="Bredeson J.V."/>
            <person name="Lyons J.B."/>
            <person name="Oniyinde I.O."/>
            <person name="Okereke N.R."/>
            <person name="Kolade O."/>
            <person name="Nnabue I."/>
            <person name="Nwadili C.O."/>
            <person name="Hribova E."/>
            <person name="Parker M."/>
            <person name="Nwogha J."/>
            <person name="Shu S."/>
            <person name="Carlson J."/>
            <person name="Kariba R."/>
            <person name="Muthemba S."/>
            <person name="Knop K."/>
            <person name="Barton G.J."/>
            <person name="Sherwood A.V."/>
            <person name="Lopez-Montes A."/>
            <person name="Asiedu R."/>
            <person name="Jamnadass R."/>
            <person name="Muchugi A."/>
            <person name="Goodstein D."/>
            <person name="Egesi C.N."/>
            <person name="Featherston J."/>
            <person name="Asfaw A."/>
            <person name="Simpson G.G."/>
            <person name="Dolezel J."/>
            <person name="Hendre P.S."/>
            <person name="Van Deynze A."/>
            <person name="Kumar P.L."/>
            <person name="Obidiegwu J.E."/>
            <person name="Bhattacharjee R."/>
            <person name="Rokhsar D.S."/>
        </authorList>
    </citation>
    <scope>NUCLEOTIDE SEQUENCE [LARGE SCALE GENOMIC DNA]</scope>
    <source>
        <strain evidence="2">cv. TDa95/00328</strain>
    </source>
</reference>